<dbReference type="FunFam" id="3.40.50.720:FF:000702">
    <property type="entry name" value="NADH dehydrogenase (Ubiquinone)"/>
    <property type="match status" value="1"/>
</dbReference>
<reference evidence="3" key="1">
    <citation type="submission" date="2018-05" db="EMBL/GenBank/DDBJ databases">
        <title>Azospirillum thermophila sp. nov., a novel isolated from hot spring.</title>
        <authorList>
            <person name="Zhao Z."/>
        </authorList>
    </citation>
    <scope>NUCLEOTIDE SEQUENCE [LARGE SCALE GENOMIC DNA]</scope>
    <source>
        <strain evidence="3">CFH 70021</strain>
    </source>
</reference>
<dbReference type="SUPFAM" id="SSF51735">
    <property type="entry name" value="NAD(P)-binding Rossmann-fold domains"/>
    <property type="match status" value="1"/>
</dbReference>
<dbReference type="Pfam" id="PF01370">
    <property type="entry name" value="Epimerase"/>
    <property type="match status" value="1"/>
</dbReference>
<dbReference type="Proteomes" id="UP000245629">
    <property type="component" value="Chromosome 2"/>
</dbReference>
<dbReference type="GO" id="GO:0044877">
    <property type="term" value="F:protein-containing complex binding"/>
    <property type="evidence" value="ECO:0007669"/>
    <property type="project" value="TreeGrafter"/>
</dbReference>
<feature type="domain" description="NAD-dependent epimerase/dehydratase" evidence="1">
    <location>
        <begin position="8"/>
        <end position="217"/>
    </location>
</feature>
<evidence type="ECO:0000313" key="2">
    <source>
        <dbReference type="EMBL" id="AWK86202.1"/>
    </source>
</evidence>
<dbReference type="EMBL" id="CP029353">
    <property type="protein sequence ID" value="AWK86202.1"/>
    <property type="molecule type" value="Genomic_DNA"/>
</dbReference>
<dbReference type="OrthoDB" id="9776313at2"/>
<dbReference type="InterPro" id="IPR051207">
    <property type="entry name" value="ComplexI_NDUFA9_subunit"/>
</dbReference>
<keyword evidence="3" id="KW-1185">Reference proteome</keyword>
<dbReference type="Gene3D" id="3.40.50.720">
    <property type="entry name" value="NAD(P)-binding Rossmann-like Domain"/>
    <property type="match status" value="1"/>
</dbReference>
<protein>
    <submittedName>
        <fullName evidence="2">Complex I NDUFA9 subunit family protein</fullName>
    </submittedName>
</protein>
<gene>
    <name evidence="2" type="ORF">DEW08_08005</name>
</gene>
<evidence type="ECO:0000259" key="1">
    <source>
        <dbReference type="Pfam" id="PF01370"/>
    </source>
</evidence>
<evidence type="ECO:0000313" key="3">
    <source>
        <dbReference type="Proteomes" id="UP000245629"/>
    </source>
</evidence>
<dbReference type="KEGG" id="azz:DEW08_08005"/>
<dbReference type="InterPro" id="IPR036291">
    <property type="entry name" value="NAD(P)-bd_dom_sf"/>
</dbReference>
<accession>A0A2S2CNZ1</accession>
<dbReference type="CDD" id="cd05271">
    <property type="entry name" value="NDUFA9_like_SDR_a"/>
    <property type="match status" value="1"/>
</dbReference>
<dbReference type="PANTHER" id="PTHR12126">
    <property type="entry name" value="NADH-UBIQUINONE OXIDOREDUCTASE 39 KDA SUBUNIT-RELATED"/>
    <property type="match status" value="1"/>
</dbReference>
<dbReference type="AlphaFoldDB" id="A0A2S2CNZ1"/>
<dbReference type="RefSeq" id="WP_109326034.1">
    <property type="nucleotide sequence ID" value="NZ_CP029353.1"/>
</dbReference>
<sequence>MSYRTQVITVFGGVGFIGRHLIRRLAKSGAVIRVATRNPGKVSFLKTSGSVGQIVPFATDVTKDESVARAVQGADIVINLIGVLYERGSQTFQSCHVDAAGRIARLAAAAGAARMVHVSAIGADANSPSAYARSKAAGEKAVLAAFPGATILRPSIVFGPEDQFFNRFAAMAQIAPALPLIGGGKTRFQPVYVGDVADAIVAALELDGVQGHTYELGGPRTYSFRELMELTLSTVRRRRFLVPVPWNLAGTLGGLLEKVPLLAPALTRDQVELMKRDNVVSPTAAGFKELGITELGTCEIILPTYLSRFIVGGRYNTLTRDVSVHEKYPSAR</sequence>
<dbReference type="PANTHER" id="PTHR12126:SF11">
    <property type="entry name" value="NADH DEHYDROGENASE [UBIQUINONE] 1 ALPHA SUBCOMPLEX SUBUNIT 9, MITOCHONDRIAL"/>
    <property type="match status" value="1"/>
</dbReference>
<organism evidence="2 3">
    <name type="scientific">Azospirillum thermophilum</name>
    <dbReference type="NCBI Taxonomy" id="2202148"/>
    <lineage>
        <taxon>Bacteria</taxon>
        <taxon>Pseudomonadati</taxon>
        <taxon>Pseudomonadota</taxon>
        <taxon>Alphaproteobacteria</taxon>
        <taxon>Rhodospirillales</taxon>
        <taxon>Azospirillaceae</taxon>
        <taxon>Azospirillum</taxon>
    </lineage>
</organism>
<dbReference type="InterPro" id="IPR001509">
    <property type="entry name" value="Epimerase_deHydtase"/>
</dbReference>
<proteinExistence type="predicted"/>
<name>A0A2S2CNZ1_9PROT</name>